<gene>
    <name evidence="1" type="ORF">C2G38_2241234</name>
</gene>
<dbReference type="OrthoDB" id="2441941at2759"/>
<reference evidence="1 2" key="1">
    <citation type="submission" date="2018-06" db="EMBL/GenBank/DDBJ databases">
        <title>Comparative genomics reveals the genomic features of Rhizophagus irregularis, R. cerebriforme, R. diaphanum and Gigaspora rosea, and their symbiotic lifestyle signature.</title>
        <authorList>
            <person name="Morin E."/>
            <person name="San Clemente H."/>
            <person name="Chen E.C.H."/>
            <person name="De La Providencia I."/>
            <person name="Hainaut M."/>
            <person name="Kuo A."/>
            <person name="Kohler A."/>
            <person name="Murat C."/>
            <person name="Tang N."/>
            <person name="Roy S."/>
            <person name="Loubradou J."/>
            <person name="Henrissat B."/>
            <person name="Grigoriev I.V."/>
            <person name="Corradi N."/>
            <person name="Roux C."/>
            <person name="Martin F.M."/>
        </authorList>
    </citation>
    <scope>NUCLEOTIDE SEQUENCE [LARGE SCALE GENOMIC DNA]</scope>
    <source>
        <strain evidence="1 2">DAOM 194757</strain>
    </source>
</reference>
<comment type="caution">
    <text evidence="1">The sequence shown here is derived from an EMBL/GenBank/DDBJ whole genome shotgun (WGS) entry which is preliminary data.</text>
</comment>
<organism evidence="1 2">
    <name type="scientific">Gigaspora rosea</name>
    <dbReference type="NCBI Taxonomy" id="44941"/>
    <lineage>
        <taxon>Eukaryota</taxon>
        <taxon>Fungi</taxon>
        <taxon>Fungi incertae sedis</taxon>
        <taxon>Mucoromycota</taxon>
        <taxon>Glomeromycotina</taxon>
        <taxon>Glomeromycetes</taxon>
        <taxon>Diversisporales</taxon>
        <taxon>Gigasporaceae</taxon>
        <taxon>Gigaspora</taxon>
    </lineage>
</organism>
<proteinExistence type="predicted"/>
<accession>A0A397VVD5</accession>
<dbReference type="Proteomes" id="UP000266673">
    <property type="component" value="Unassembled WGS sequence"/>
</dbReference>
<evidence type="ECO:0000313" key="1">
    <source>
        <dbReference type="EMBL" id="RIB25731.1"/>
    </source>
</evidence>
<keyword evidence="2" id="KW-1185">Reference proteome</keyword>
<protein>
    <submittedName>
        <fullName evidence="1">Uncharacterized protein</fullName>
    </submittedName>
</protein>
<dbReference type="AlphaFoldDB" id="A0A397VVD5"/>
<name>A0A397VVD5_9GLOM</name>
<dbReference type="EMBL" id="QKWP01000164">
    <property type="protein sequence ID" value="RIB25731.1"/>
    <property type="molecule type" value="Genomic_DNA"/>
</dbReference>
<sequence>MAQYQLSENTFISLHWKLFDSSNKSFDFSVRDIVSLTGKFFVENSEQYITVASATKVGKKGSSYEFNAKLVPLNMPHLMFNTTVTHDLNTIGETIHFEVDTKEYNCCTRNRDIYMLVTVFYPIQHTRHMVEATDVDYLRQEINYNITKNLNQTTPQSLNDLNKIADKINASAKQKKMKRMKQTISIQIPLS</sequence>
<evidence type="ECO:0000313" key="2">
    <source>
        <dbReference type="Proteomes" id="UP000266673"/>
    </source>
</evidence>